<protein>
    <submittedName>
        <fullName evidence="2">Uncharacterized protein</fullName>
    </submittedName>
</protein>
<proteinExistence type="predicted"/>
<accession>A0A7J8DY28</accession>
<sequence length="202" mass="22662">MSSVDHHSRVILRRPRLCRQWPRGAPFPGARCRGRAAPPPPSRRLSRRPRSLSQGARQNPPVLRQRPGPVMPWHPISFKNGLCGPGRPDLCPLLTCGPHFECPAPRTWPSLPFFAHLPPAPQPCALGQLGFRLPWRLTRTSRVIYSTWLTPQLSVVIRELTRVTSVSPLAGKLPEARAIRSPWCLRLAQCRACSSRCFTNVV</sequence>
<keyword evidence="3" id="KW-1185">Reference proteome</keyword>
<reference evidence="2 3" key="1">
    <citation type="journal article" date="2020" name="Nature">
        <title>Six reference-quality genomes reveal evolution of bat adaptations.</title>
        <authorList>
            <person name="Jebb D."/>
            <person name="Huang Z."/>
            <person name="Pippel M."/>
            <person name="Hughes G.M."/>
            <person name="Lavrichenko K."/>
            <person name="Devanna P."/>
            <person name="Winkler S."/>
            <person name="Jermiin L.S."/>
            <person name="Skirmuntt E.C."/>
            <person name="Katzourakis A."/>
            <person name="Burkitt-Gray L."/>
            <person name="Ray D.A."/>
            <person name="Sullivan K.A.M."/>
            <person name="Roscito J.G."/>
            <person name="Kirilenko B.M."/>
            <person name="Davalos L.M."/>
            <person name="Corthals A.P."/>
            <person name="Power M.L."/>
            <person name="Jones G."/>
            <person name="Ransome R.D."/>
            <person name="Dechmann D.K.N."/>
            <person name="Locatelli A.G."/>
            <person name="Puechmaille S.J."/>
            <person name="Fedrigo O."/>
            <person name="Jarvis E.D."/>
            <person name="Hiller M."/>
            <person name="Vernes S.C."/>
            <person name="Myers E.W."/>
            <person name="Teeling E.C."/>
        </authorList>
    </citation>
    <scope>NUCLEOTIDE SEQUENCE [LARGE SCALE GENOMIC DNA]</scope>
    <source>
        <strain evidence="2">MRouAeg1</strain>
        <tissue evidence="2">Muscle</tissue>
    </source>
</reference>
<evidence type="ECO:0000313" key="2">
    <source>
        <dbReference type="EMBL" id="KAF6427782.1"/>
    </source>
</evidence>
<organism evidence="2 3">
    <name type="scientific">Rousettus aegyptiacus</name>
    <name type="common">Egyptian fruit bat</name>
    <name type="synonym">Pteropus aegyptiacus</name>
    <dbReference type="NCBI Taxonomy" id="9407"/>
    <lineage>
        <taxon>Eukaryota</taxon>
        <taxon>Metazoa</taxon>
        <taxon>Chordata</taxon>
        <taxon>Craniata</taxon>
        <taxon>Vertebrata</taxon>
        <taxon>Euteleostomi</taxon>
        <taxon>Mammalia</taxon>
        <taxon>Eutheria</taxon>
        <taxon>Laurasiatheria</taxon>
        <taxon>Chiroptera</taxon>
        <taxon>Yinpterochiroptera</taxon>
        <taxon>Pteropodoidea</taxon>
        <taxon>Pteropodidae</taxon>
        <taxon>Rousettinae</taxon>
        <taxon>Rousettus</taxon>
    </lineage>
</organism>
<comment type="caution">
    <text evidence="2">The sequence shown here is derived from an EMBL/GenBank/DDBJ whole genome shotgun (WGS) entry which is preliminary data.</text>
</comment>
<dbReference type="EMBL" id="JACASE010000011">
    <property type="protein sequence ID" value="KAF6427782.1"/>
    <property type="molecule type" value="Genomic_DNA"/>
</dbReference>
<gene>
    <name evidence="2" type="ORF">HJG63_008271</name>
</gene>
<evidence type="ECO:0000313" key="3">
    <source>
        <dbReference type="Proteomes" id="UP000593571"/>
    </source>
</evidence>
<evidence type="ECO:0000256" key="1">
    <source>
        <dbReference type="SAM" id="MobiDB-lite"/>
    </source>
</evidence>
<feature type="region of interest" description="Disordered" evidence="1">
    <location>
        <begin position="29"/>
        <end position="69"/>
    </location>
</feature>
<name>A0A7J8DY28_ROUAE</name>
<dbReference type="Proteomes" id="UP000593571">
    <property type="component" value="Unassembled WGS sequence"/>
</dbReference>
<dbReference type="AlphaFoldDB" id="A0A7J8DY28"/>